<keyword evidence="4" id="KW-1185">Reference proteome</keyword>
<dbReference type="InterPro" id="IPR041698">
    <property type="entry name" value="Methyltransf_25"/>
</dbReference>
<dbReference type="InterPro" id="IPR050447">
    <property type="entry name" value="Erg6_SMT_methyltransf"/>
</dbReference>
<evidence type="ECO:0000259" key="2">
    <source>
        <dbReference type="Pfam" id="PF13649"/>
    </source>
</evidence>
<dbReference type="Proteomes" id="UP001239267">
    <property type="component" value="Unassembled WGS sequence"/>
</dbReference>
<accession>A0AAJ1WCE5</accession>
<gene>
    <name evidence="3" type="ORF">J2T23_000857</name>
</gene>
<evidence type="ECO:0000313" key="4">
    <source>
        <dbReference type="Proteomes" id="UP001239267"/>
    </source>
</evidence>
<dbReference type="SUPFAM" id="SSF53335">
    <property type="entry name" value="S-adenosyl-L-methionine-dependent methyltransferases"/>
    <property type="match status" value="1"/>
</dbReference>
<dbReference type="InterPro" id="IPR029063">
    <property type="entry name" value="SAM-dependent_MTases_sf"/>
</dbReference>
<evidence type="ECO:0000256" key="1">
    <source>
        <dbReference type="ARBA" id="ARBA00022679"/>
    </source>
</evidence>
<dbReference type="AlphaFoldDB" id="A0AAJ1WCE5"/>
<proteinExistence type="predicted"/>
<dbReference type="Gene3D" id="3.40.50.150">
    <property type="entry name" value="Vaccinia Virus protein VP39"/>
    <property type="match status" value="1"/>
</dbReference>
<dbReference type="PANTHER" id="PTHR44068:SF1">
    <property type="entry name" value="HYPOTHETICAL LOC100005854"/>
    <property type="match status" value="1"/>
</dbReference>
<protein>
    <submittedName>
        <fullName evidence="3">Ubiquinone/menaquinone biosynthesis C-methylase UbiE</fullName>
    </submittedName>
</protein>
<sequence length="282" mass="31966">MDSDQTNPVVNYYNRTESKVGYQVFLGGTKHFGFYNKGDRMWSFRAALRRMEDRLGESLALPRGSYVLDAGCGMGDVASRLADKFGLRVKGIDILDFNVSEAQKRVNERGLSDRVSVELMDYSNLSFEDGTFDGVYTMETLVHASSPEEVLRGLFRVLKPGGRLVMFEYSRDPQAAVSAKVNYAFAKVNELSAMPSFQRFDHGVLEQLIAATGFEKVAVEDITANMLPMVHGFSIIGWVPYQVAKWLNKTHKLVNAMSAVEFWKYRKHFRYNIYTACKPEEN</sequence>
<dbReference type="Pfam" id="PF13649">
    <property type="entry name" value="Methyltransf_25"/>
    <property type="match status" value="1"/>
</dbReference>
<keyword evidence="1" id="KW-0808">Transferase</keyword>
<dbReference type="EMBL" id="JAUSTB010000002">
    <property type="protein sequence ID" value="MDQ0144974.1"/>
    <property type="molecule type" value="Genomic_DNA"/>
</dbReference>
<name>A0AAJ1WCE5_9MICC</name>
<evidence type="ECO:0000313" key="3">
    <source>
        <dbReference type="EMBL" id="MDQ0144974.1"/>
    </source>
</evidence>
<dbReference type="GO" id="GO:0006696">
    <property type="term" value="P:ergosterol biosynthetic process"/>
    <property type="evidence" value="ECO:0007669"/>
    <property type="project" value="TreeGrafter"/>
</dbReference>
<dbReference type="RefSeq" id="WP_307357512.1">
    <property type="nucleotide sequence ID" value="NZ_JAUSTB010000002.1"/>
</dbReference>
<feature type="domain" description="Methyltransferase" evidence="2">
    <location>
        <begin position="67"/>
        <end position="162"/>
    </location>
</feature>
<dbReference type="GO" id="GO:0003838">
    <property type="term" value="F:sterol 24-C-methyltransferase activity"/>
    <property type="evidence" value="ECO:0007669"/>
    <property type="project" value="TreeGrafter"/>
</dbReference>
<organism evidence="3 4">
    <name type="scientific">Pseudarthrobacter niigatensis</name>
    <dbReference type="NCBI Taxonomy" id="369935"/>
    <lineage>
        <taxon>Bacteria</taxon>
        <taxon>Bacillati</taxon>
        <taxon>Actinomycetota</taxon>
        <taxon>Actinomycetes</taxon>
        <taxon>Micrococcales</taxon>
        <taxon>Micrococcaceae</taxon>
        <taxon>Pseudarthrobacter</taxon>
    </lineage>
</organism>
<dbReference type="CDD" id="cd02440">
    <property type="entry name" value="AdoMet_MTases"/>
    <property type="match status" value="1"/>
</dbReference>
<keyword evidence="3" id="KW-0830">Ubiquinone</keyword>
<dbReference type="PANTHER" id="PTHR44068">
    <property type="entry name" value="ZGC:194242"/>
    <property type="match status" value="1"/>
</dbReference>
<comment type="caution">
    <text evidence="3">The sequence shown here is derived from an EMBL/GenBank/DDBJ whole genome shotgun (WGS) entry which is preliminary data.</text>
</comment>
<reference evidence="3 4" key="1">
    <citation type="submission" date="2023-07" db="EMBL/GenBank/DDBJ databases">
        <title>Sorghum-associated microbial communities from plants grown in Nebraska, USA.</title>
        <authorList>
            <person name="Schachtman D."/>
        </authorList>
    </citation>
    <scope>NUCLEOTIDE SEQUENCE [LARGE SCALE GENOMIC DNA]</scope>
    <source>
        <strain evidence="3 4">DS1001</strain>
    </source>
</reference>